<organism evidence="2 3">
    <name type="scientific">Halobellus clavatus</name>
    <dbReference type="NCBI Taxonomy" id="660517"/>
    <lineage>
        <taxon>Archaea</taxon>
        <taxon>Methanobacteriati</taxon>
        <taxon>Methanobacteriota</taxon>
        <taxon>Stenosarchaea group</taxon>
        <taxon>Halobacteria</taxon>
        <taxon>Halobacteriales</taxon>
        <taxon>Haloferacaceae</taxon>
        <taxon>Halobellus</taxon>
    </lineage>
</organism>
<dbReference type="Pfam" id="PF25956">
    <property type="entry name" value="DUF7993"/>
    <property type="match status" value="1"/>
</dbReference>
<evidence type="ECO:0000313" key="3">
    <source>
        <dbReference type="Proteomes" id="UP000199170"/>
    </source>
</evidence>
<dbReference type="RefSeq" id="WP_089766999.1">
    <property type="nucleotide sequence ID" value="NZ_FNPB01000005.1"/>
</dbReference>
<accession>A0A1H3GK39</accession>
<dbReference type="InterPro" id="IPR058306">
    <property type="entry name" value="DUF7993"/>
</dbReference>
<reference evidence="3" key="1">
    <citation type="submission" date="2016-10" db="EMBL/GenBank/DDBJ databases">
        <authorList>
            <person name="Varghese N."/>
            <person name="Submissions S."/>
        </authorList>
    </citation>
    <scope>NUCLEOTIDE SEQUENCE [LARGE SCALE GENOMIC DNA]</scope>
    <source>
        <strain evidence="3">CGMCC 1.10118</strain>
    </source>
</reference>
<evidence type="ECO:0000313" key="2">
    <source>
        <dbReference type="EMBL" id="SDY02874.1"/>
    </source>
</evidence>
<gene>
    <name evidence="2" type="ORF">SAMN04487946_105179</name>
</gene>
<name>A0A1H3GK39_9EURY</name>
<dbReference type="Proteomes" id="UP000199170">
    <property type="component" value="Unassembled WGS sequence"/>
</dbReference>
<proteinExistence type="predicted"/>
<protein>
    <recommendedName>
        <fullName evidence="1">DUF7993 domain-containing protein</fullName>
    </recommendedName>
</protein>
<dbReference type="AlphaFoldDB" id="A0A1H3GK39"/>
<dbReference type="EMBL" id="FNPB01000005">
    <property type="protein sequence ID" value="SDY02874.1"/>
    <property type="molecule type" value="Genomic_DNA"/>
</dbReference>
<dbReference type="OrthoDB" id="242585at2157"/>
<keyword evidence="3" id="KW-1185">Reference proteome</keyword>
<sequence>MVEDRLTDGRRIAQFLASEITGHDALAALAVTDPAPDVEPTPDGAFAYAIEYHDDGHSERVATVSVQPDRVRLAFERAVDAVAEAAEAEGLRVRPKAVRPPKTLVFVEDGAQVKWLLPALDTVVGELSEPTA</sequence>
<evidence type="ECO:0000259" key="1">
    <source>
        <dbReference type="Pfam" id="PF25956"/>
    </source>
</evidence>
<feature type="domain" description="DUF7993" evidence="1">
    <location>
        <begin position="1"/>
        <end position="129"/>
    </location>
</feature>